<dbReference type="PANTHER" id="PTHR21581:SF6">
    <property type="entry name" value="TRAFFICKING PROTEIN PARTICLE COMPLEX SUBUNIT 12"/>
    <property type="match status" value="1"/>
</dbReference>
<dbReference type="InterPro" id="IPR018044">
    <property type="entry name" value="Peptidase_S11"/>
</dbReference>
<dbReference type="STRING" id="1514904.SU32_11670"/>
<evidence type="ECO:0000256" key="6">
    <source>
        <dbReference type="ARBA" id="ARBA00023316"/>
    </source>
</evidence>
<evidence type="ECO:0000256" key="3">
    <source>
        <dbReference type="ARBA" id="ARBA00022801"/>
    </source>
</evidence>
<organism evidence="12 13">
    <name type="scientific">Ahrensia marina</name>
    <dbReference type="NCBI Taxonomy" id="1514904"/>
    <lineage>
        <taxon>Bacteria</taxon>
        <taxon>Pseudomonadati</taxon>
        <taxon>Pseudomonadota</taxon>
        <taxon>Alphaproteobacteria</taxon>
        <taxon>Hyphomicrobiales</taxon>
        <taxon>Ahrensiaceae</taxon>
        <taxon>Ahrensia</taxon>
    </lineage>
</organism>
<keyword evidence="6" id="KW-0961">Cell wall biogenesis/degradation</keyword>
<dbReference type="Gene3D" id="3.40.710.10">
    <property type="entry name" value="DD-peptidase/beta-lactamase superfamily"/>
    <property type="match status" value="1"/>
</dbReference>
<dbReference type="PANTHER" id="PTHR21581">
    <property type="entry name" value="D-ALANYL-D-ALANINE CARBOXYPEPTIDASE"/>
    <property type="match status" value="1"/>
</dbReference>
<feature type="region of interest" description="Disordered" evidence="10">
    <location>
        <begin position="361"/>
        <end position="391"/>
    </location>
</feature>
<dbReference type="PRINTS" id="PR00725">
    <property type="entry name" value="DADACBPTASE1"/>
</dbReference>
<evidence type="ECO:0000313" key="12">
    <source>
        <dbReference type="EMBL" id="KPB00854.1"/>
    </source>
</evidence>
<gene>
    <name evidence="12" type="ORF">SU32_11670</name>
</gene>
<protein>
    <submittedName>
        <fullName evidence="12">D-alanyl-D-alanine carboxypeptidase</fullName>
    </submittedName>
</protein>
<evidence type="ECO:0000256" key="4">
    <source>
        <dbReference type="ARBA" id="ARBA00022960"/>
    </source>
</evidence>
<dbReference type="EMBL" id="JXMU01000016">
    <property type="protein sequence ID" value="KPB00854.1"/>
    <property type="molecule type" value="Genomic_DNA"/>
</dbReference>
<dbReference type="PATRIC" id="fig|1514904.3.peg.1177"/>
<evidence type="ECO:0000256" key="10">
    <source>
        <dbReference type="SAM" id="MobiDB-lite"/>
    </source>
</evidence>
<evidence type="ECO:0000259" key="11">
    <source>
        <dbReference type="Pfam" id="PF00768"/>
    </source>
</evidence>
<keyword evidence="12" id="KW-0121">Carboxypeptidase</keyword>
<dbReference type="GO" id="GO:0006508">
    <property type="term" value="P:proteolysis"/>
    <property type="evidence" value="ECO:0007669"/>
    <property type="project" value="InterPro"/>
</dbReference>
<accession>A0A0N1J6D2</accession>
<dbReference type="GO" id="GO:0009252">
    <property type="term" value="P:peptidoglycan biosynthetic process"/>
    <property type="evidence" value="ECO:0007669"/>
    <property type="project" value="UniProtKB-KW"/>
</dbReference>
<feature type="active site" description="Acyl-ester intermediate" evidence="7">
    <location>
        <position position="54"/>
    </location>
</feature>
<dbReference type="Proteomes" id="UP000038011">
    <property type="component" value="Unassembled WGS sequence"/>
</dbReference>
<dbReference type="AlphaFoldDB" id="A0A0N1J6D2"/>
<evidence type="ECO:0000313" key="13">
    <source>
        <dbReference type="Proteomes" id="UP000038011"/>
    </source>
</evidence>
<sequence length="391" mass="41910">MARTIKPIWLTISLIFAAIISVHTAFAGPSILIEMKSGRVLEANQAFDRWSPASLTKLMTAYVTFREIAAGNLTPSSPVRISNNAANNPPSRMGYKVGSIMTVENALEMLIIKSANDVAVALGEAVSGTEKEFVARMNAEAKRLGMTDTNFTNPNGLHDENQYTTARDLGILATAIRRDFPAYDPIFAAEAISIAGKITSTYNLLLGRYDGADGMKTGFVCASGFNLVSSATRNGLTMIAVVLGAASQKTRAEEAVRLLEKGFANANMSAPTLLDLPRPANASTQMANMRSAICTEEARATRWDGRQIEGYITFNTPEIKALTRAPKALSSGLGGADGVSKSAVMLNGQFVEAYPIPSEKPVRPTLLESGDRERFGLRPGFTVPVPTQRPS</sequence>
<keyword evidence="2" id="KW-0732">Signal</keyword>
<dbReference type="GO" id="GO:0071555">
    <property type="term" value="P:cell wall organization"/>
    <property type="evidence" value="ECO:0007669"/>
    <property type="project" value="UniProtKB-KW"/>
</dbReference>
<evidence type="ECO:0000256" key="2">
    <source>
        <dbReference type="ARBA" id="ARBA00022729"/>
    </source>
</evidence>
<dbReference type="RefSeq" id="WP_053999545.1">
    <property type="nucleotide sequence ID" value="NZ_JXMU01000016.1"/>
</dbReference>
<evidence type="ECO:0000256" key="9">
    <source>
        <dbReference type="RuleBase" id="RU004016"/>
    </source>
</evidence>
<dbReference type="OrthoDB" id="9795979at2"/>
<keyword evidence="12" id="KW-0645">Protease</keyword>
<reference evidence="12 13" key="1">
    <citation type="submission" date="2015-01" db="EMBL/GenBank/DDBJ databases">
        <title>Ahrensia donghaiensis sp. nov., a novel dimethylsulphoniopropionate-cleavage bacterium isolated from seawater and emended descriptions of the genus Ahrensia and Ahrensia kielensis.</title>
        <authorList>
            <person name="Liu J."/>
        </authorList>
    </citation>
    <scope>NUCLEOTIDE SEQUENCE [LARGE SCALE GENOMIC DNA]</scope>
    <source>
        <strain evidence="12 13">LZD062</strain>
    </source>
</reference>
<keyword evidence="4" id="KW-0133">Cell shape</keyword>
<keyword evidence="5" id="KW-0573">Peptidoglycan synthesis</keyword>
<evidence type="ECO:0000256" key="5">
    <source>
        <dbReference type="ARBA" id="ARBA00022984"/>
    </source>
</evidence>
<keyword evidence="3" id="KW-0378">Hydrolase</keyword>
<feature type="active site" evidence="7">
    <location>
        <position position="114"/>
    </location>
</feature>
<comment type="caution">
    <text evidence="12">The sequence shown here is derived from an EMBL/GenBank/DDBJ whole genome shotgun (WGS) entry which is preliminary data.</text>
</comment>
<evidence type="ECO:0000256" key="8">
    <source>
        <dbReference type="PIRSR" id="PIRSR618044-2"/>
    </source>
</evidence>
<comment type="similarity">
    <text evidence="1 9">Belongs to the peptidase S11 family.</text>
</comment>
<name>A0A0N1J6D2_9HYPH</name>
<keyword evidence="13" id="KW-1185">Reference proteome</keyword>
<dbReference type="SUPFAM" id="SSF56601">
    <property type="entry name" value="beta-lactamase/transpeptidase-like"/>
    <property type="match status" value="1"/>
</dbReference>
<evidence type="ECO:0000256" key="1">
    <source>
        <dbReference type="ARBA" id="ARBA00007164"/>
    </source>
</evidence>
<feature type="domain" description="Peptidase S11 D-alanyl-D-alanine carboxypeptidase A N-terminal" evidence="11">
    <location>
        <begin position="26"/>
        <end position="246"/>
    </location>
</feature>
<dbReference type="InterPro" id="IPR001967">
    <property type="entry name" value="Peptidase_S11_N"/>
</dbReference>
<dbReference type="InterPro" id="IPR012338">
    <property type="entry name" value="Beta-lactam/transpept-like"/>
</dbReference>
<feature type="binding site" evidence="8">
    <location>
        <position position="216"/>
    </location>
    <ligand>
        <name>substrate</name>
    </ligand>
</feature>
<dbReference type="Pfam" id="PF00768">
    <property type="entry name" value="Peptidase_S11"/>
    <property type="match status" value="1"/>
</dbReference>
<dbReference type="GO" id="GO:0009002">
    <property type="term" value="F:serine-type D-Ala-D-Ala carboxypeptidase activity"/>
    <property type="evidence" value="ECO:0007669"/>
    <property type="project" value="InterPro"/>
</dbReference>
<proteinExistence type="inferred from homology"/>
<feature type="active site" description="Proton acceptor" evidence="7">
    <location>
        <position position="57"/>
    </location>
</feature>
<dbReference type="GO" id="GO:0008360">
    <property type="term" value="P:regulation of cell shape"/>
    <property type="evidence" value="ECO:0007669"/>
    <property type="project" value="UniProtKB-KW"/>
</dbReference>
<evidence type="ECO:0000256" key="7">
    <source>
        <dbReference type="PIRSR" id="PIRSR618044-1"/>
    </source>
</evidence>